<proteinExistence type="predicted"/>
<dbReference type="Proteomes" id="UP001162992">
    <property type="component" value="Chromosome 22"/>
</dbReference>
<accession>A0ACC2ACM0</accession>
<protein>
    <submittedName>
        <fullName evidence="1">Uncharacterized protein</fullName>
    </submittedName>
</protein>
<name>A0ACC2ACM0_DIPCM</name>
<gene>
    <name evidence="1" type="ORF">O6H91_22G006000</name>
</gene>
<reference evidence="2" key="1">
    <citation type="journal article" date="2024" name="Proc. Natl. Acad. Sci. U.S.A.">
        <title>Extraordinary preservation of gene collinearity over three hundred million years revealed in homosporous lycophytes.</title>
        <authorList>
            <person name="Li C."/>
            <person name="Wickell D."/>
            <person name="Kuo L.Y."/>
            <person name="Chen X."/>
            <person name="Nie B."/>
            <person name="Liao X."/>
            <person name="Peng D."/>
            <person name="Ji J."/>
            <person name="Jenkins J."/>
            <person name="Williams M."/>
            <person name="Shu S."/>
            <person name="Plott C."/>
            <person name="Barry K."/>
            <person name="Rajasekar S."/>
            <person name="Grimwood J."/>
            <person name="Han X."/>
            <person name="Sun S."/>
            <person name="Hou Z."/>
            <person name="He W."/>
            <person name="Dai G."/>
            <person name="Sun C."/>
            <person name="Schmutz J."/>
            <person name="Leebens-Mack J.H."/>
            <person name="Li F.W."/>
            <person name="Wang L."/>
        </authorList>
    </citation>
    <scope>NUCLEOTIDE SEQUENCE [LARGE SCALE GENOMIC DNA]</scope>
    <source>
        <strain evidence="2">cv. PW_Plant_1</strain>
    </source>
</reference>
<keyword evidence="2" id="KW-1185">Reference proteome</keyword>
<sequence length="880" mass="99336">MVLEYESNIDIYLRMRPMSSNVAAYEVDEEAVRVQWLMPRQAVLGMANHQREHYNFSFTGIFDVDAKQDAVFENVAQKVILGALDGFNGTIFAYGQTGSGKTYTITGGAEHYVDRGIIPRAISLIFSELGTRSEYTYTMHFSYLEIYNETGYDLLNPDHETKELEDLPKVILLEDDDSKIHLRNLSTHLATNEEEALNLLFLGDTNRMISATPMNMASSRSHCIFTAYVEARKAGEDTVRRSKLHLVDLAGSERASKTGIDGQILKEAKYINLSLHFLEQVIIALHEKIQGKPRSHIPYRNSMMTSVLRDSLGGNCRTVMIATVSVAQDQLEETISTCRFAQRVAMVSNQVMLNEEVDPNFVIKRLKQEIKDLKMELKLLRGEDFDREPLTSTELNILKNQVTTYIQDTSPDAYLNCEASVLHVRAAFQILKDLLNESGAALHQKPAYGCSPTNEISSGSGSTLPLNETIQSLYHQLQQRDNEINILVSFIRKRESVKAKVHAFTQVQPQNGEGPGQIISEGKRSTSECATERTEGDEDSCTSRHLNGNMSMKVNKSGSDLKCPSNFPSDQKQAFELFMKDYPKVDVIEENKSLLKRKYNEAKALGEQVNKARENINELKIRIEKHRLEFAMQNLMDLNNGTTVQSDLEQQLILSVEDKKRVYKEGFNKLRDLKREIEHLHMLLEQSSNQMQADFDQWLCIMSREQPASVIASSDRHIEPCANTGSVAGRIPNSGFCEMRPGIAQNLGCKVITEKQAEIRDSPQANENLKMYLQLSENDSIKELSCSSLHNYLQQFGGSMPTHGMNCNSARKIKHYPEETREIFLPGIGIKEHASPCVMQGSSKREPLMLTGNASTDADILAFYKAKQDILRLRSWQHSS</sequence>
<evidence type="ECO:0000313" key="2">
    <source>
        <dbReference type="Proteomes" id="UP001162992"/>
    </source>
</evidence>
<comment type="caution">
    <text evidence="1">The sequence shown here is derived from an EMBL/GenBank/DDBJ whole genome shotgun (WGS) entry which is preliminary data.</text>
</comment>
<organism evidence="1 2">
    <name type="scientific">Diphasiastrum complanatum</name>
    <name type="common">Issler's clubmoss</name>
    <name type="synonym">Lycopodium complanatum</name>
    <dbReference type="NCBI Taxonomy" id="34168"/>
    <lineage>
        <taxon>Eukaryota</taxon>
        <taxon>Viridiplantae</taxon>
        <taxon>Streptophyta</taxon>
        <taxon>Embryophyta</taxon>
        <taxon>Tracheophyta</taxon>
        <taxon>Lycopodiopsida</taxon>
        <taxon>Lycopodiales</taxon>
        <taxon>Lycopodiaceae</taxon>
        <taxon>Lycopodioideae</taxon>
        <taxon>Diphasiastrum</taxon>
    </lineage>
</organism>
<dbReference type="EMBL" id="CM055113">
    <property type="protein sequence ID" value="KAJ7515221.1"/>
    <property type="molecule type" value="Genomic_DNA"/>
</dbReference>
<evidence type="ECO:0000313" key="1">
    <source>
        <dbReference type="EMBL" id="KAJ7515221.1"/>
    </source>
</evidence>